<dbReference type="Pfam" id="PF05954">
    <property type="entry name" value="Phage_GPD"/>
    <property type="match status" value="1"/>
</dbReference>
<dbReference type="NCBIfam" id="TIGR03361">
    <property type="entry name" value="VI_Rhs_Vgr"/>
    <property type="match status" value="1"/>
</dbReference>
<dbReference type="SUPFAM" id="SSF69255">
    <property type="entry name" value="gp5 N-terminal domain-like"/>
    <property type="match status" value="1"/>
</dbReference>
<dbReference type="Pfam" id="PF22178">
    <property type="entry name" value="Gp5_trimer_C"/>
    <property type="match status" value="1"/>
</dbReference>
<dbReference type="GO" id="GO:0005576">
    <property type="term" value="C:extracellular region"/>
    <property type="evidence" value="ECO:0007669"/>
    <property type="project" value="UniProtKB-SubCell"/>
</dbReference>
<dbReference type="Gene3D" id="4.10.220.110">
    <property type="match status" value="1"/>
</dbReference>
<comment type="subcellular location">
    <subcellularLocation>
        <location evidence="1">Secreted</location>
    </subcellularLocation>
</comment>
<evidence type="ECO:0000259" key="4">
    <source>
        <dbReference type="Pfam" id="PF04717"/>
    </source>
</evidence>
<evidence type="ECO:0000256" key="3">
    <source>
        <dbReference type="ARBA" id="ARBA00022525"/>
    </source>
</evidence>
<dbReference type="InterPro" id="IPR050708">
    <property type="entry name" value="T6SS_VgrG/RHS"/>
</dbReference>
<evidence type="ECO:0000313" key="7">
    <source>
        <dbReference type="Proteomes" id="UP000199236"/>
    </source>
</evidence>
<evidence type="ECO:0000256" key="2">
    <source>
        <dbReference type="ARBA" id="ARBA00005558"/>
    </source>
</evidence>
<dbReference type="InterPro" id="IPR006531">
    <property type="entry name" value="Gp5/Vgr_OB"/>
</dbReference>
<dbReference type="SUPFAM" id="SSF69279">
    <property type="entry name" value="Phage tail proteins"/>
    <property type="match status" value="2"/>
</dbReference>
<reference evidence="6 7" key="1">
    <citation type="submission" date="2016-10" db="EMBL/GenBank/DDBJ databases">
        <authorList>
            <person name="de Groot N.N."/>
        </authorList>
    </citation>
    <scope>NUCLEOTIDE SEQUENCE [LARGE SCALE GENOMIC DNA]</scope>
    <source>
        <strain evidence="6 7">CGMCC 1.9157</strain>
    </source>
</reference>
<proteinExistence type="inferred from homology"/>
<dbReference type="Gene3D" id="2.30.110.50">
    <property type="match status" value="1"/>
</dbReference>
<evidence type="ECO:0000259" key="5">
    <source>
        <dbReference type="Pfam" id="PF22178"/>
    </source>
</evidence>
<dbReference type="Gene3D" id="3.55.50.10">
    <property type="entry name" value="Baseplate protein-like domains"/>
    <property type="match status" value="1"/>
</dbReference>
<feature type="domain" description="Gp5/Type VI secretion system Vgr C-terminal trimerisation" evidence="5">
    <location>
        <begin position="488"/>
        <end position="599"/>
    </location>
</feature>
<dbReference type="PANTHER" id="PTHR32305">
    <property type="match status" value="1"/>
</dbReference>
<comment type="similarity">
    <text evidence="2">Belongs to the VgrG protein family.</text>
</comment>
<dbReference type="InterPro" id="IPR054030">
    <property type="entry name" value="Gp5_Vgr_C"/>
</dbReference>
<gene>
    <name evidence="6" type="ORF">SAMN04488056_11424</name>
</gene>
<dbReference type="InterPro" id="IPR017847">
    <property type="entry name" value="T6SS_RhsGE_Vgr_subset"/>
</dbReference>
<dbReference type="RefSeq" id="WP_090075024.1">
    <property type="nucleotide sequence ID" value="NZ_FOVR01000014.1"/>
</dbReference>
<keyword evidence="7" id="KW-1185">Reference proteome</keyword>
<dbReference type="PANTHER" id="PTHR32305:SF15">
    <property type="entry name" value="PROTEIN RHSA-RELATED"/>
    <property type="match status" value="1"/>
</dbReference>
<dbReference type="SUPFAM" id="SSF69349">
    <property type="entry name" value="Phage fibre proteins"/>
    <property type="match status" value="1"/>
</dbReference>
<sequence length="708" mass="79797">MASQSILEGRQVRLELPNNLKGFLMRAQIDEGLSRITETTIEFMSPDIDLDLQKVVGERMRLEVDAPKNKIRYFQGHCVAAEYLGSHAGRGYFRAEVRPWLWFLTRTTDCRVFQDKSVIDVIKEIFNQHGFSDFKDSTKQSYKPRDYCVQYQETDFAFVSRLMEEEGIYYYITHEKSKETLVLADDASTHKAVEDNAEIEFYFREPHYRRADDHIFEWRGGESIQSGKVTLQDYDFEKPKSDLRTVKALPRGKHSYKSYEVYQYPGRHRELRLGEHHARVKIEGIAAQAQRAMGVCNVQQMMAGGKFKLKKHPRKAENAEYLVLSACHQLQIDADIDDREIIDAILGPTLTFDHTNTIDIYRCSFEVQPISVAFRAPQITPRPPHPGIQTAVVVGKKGEEIWTDEYGRIKVQFHWDREGKRDDKSSCWIRTTVPWSGKGWGMVGVPRMGQEVVVQFEDGDPDRPIVTGMVYNGDTKLPYKLPANQTQSGLKTNSSKGGGGFNELVFEDKKNAEFVRFQSERDYKQIIKNNAEVTIGLEHKKGGTFTQTIHGTKTETIREGDHSFTVTKGKEDISVAQTRKTGIGGEDHLRVDKDQSVHILGAKSDDIADNYDIDVGDALTITAKSRITLKCGGSTIEMTPTKVTISTTQIEFKAKATAKFTAGAQLKMEGKGQASLKGGGMLKLEGGGMTQVKSSGMLLVKGALTMIN</sequence>
<name>A0A1I5KJQ2_9HYPH</name>
<dbReference type="AlphaFoldDB" id="A0A1I5KJQ2"/>
<accession>A0A1I5KJQ2</accession>
<organism evidence="6 7">
    <name type="scientific">Cohaesibacter marisflavi</name>
    <dbReference type="NCBI Taxonomy" id="655353"/>
    <lineage>
        <taxon>Bacteria</taxon>
        <taxon>Pseudomonadati</taxon>
        <taxon>Pseudomonadota</taxon>
        <taxon>Alphaproteobacteria</taxon>
        <taxon>Hyphomicrobiales</taxon>
        <taxon>Cohaesibacteraceae</taxon>
    </lineage>
</organism>
<dbReference type="Pfam" id="PF04717">
    <property type="entry name" value="Phage_base_V"/>
    <property type="match status" value="1"/>
</dbReference>
<dbReference type="Gene3D" id="2.40.50.230">
    <property type="entry name" value="Gp5 N-terminal domain"/>
    <property type="match status" value="1"/>
</dbReference>
<keyword evidence="3" id="KW-0964">Secreted</keyword>
<dbReference type="OrthoDB" id="9762420at2"/>
<evidence type="ECO:0000256" key="1">
    <source>
        <dbReference type="ARBA" id="ARBA00004613"/>
    </source>
</evidence>
<dbReference type="InterPro" id="IPR006533">
    <property type="entry name" value="T6SS_Vgr_RhsGE"/>
</dbReference>
<dbReference type="NCBIfam" id="TIGR01646">
    <property type="entry name" value="vgr_GE"/>
    <property type="match status" value="1"/>
</dbReference>
<evidence type="ECO:0000313" key="6">
    <source>
        <dbReference type="EMBL" id="SFO84781.1"/>
    </source>
</evidence>
<feature type="domain" description="Gp5/Type VI secretion system Vgr protein OB-fold" evidence="4">
    <location>
        <begin position="404"/>
        <end position="471"/>
    </location>
</feature>
<protein>
    <submittedName>
        <fullName evidence="6">Type VI secretion system secreted protein VgrG</fullName>
    </submittedName>
</protein>
<dbReference type="Proteomes" id="UP000199236">
    <property type="component" value="Unassembled WGS sequence"/>
</dbReference>
<dbReference type="InterPro" id="IPR037026">
    <property type="entry name" value="Vgr_OB-fold_dom_sf"/>
</dbReference>
<dbReference type="EMBL" id="FOVR01000014">
    <property type="protein sequence ID" value="SFO84781.1"/>
    <property type="molecule type" value="Genomic_DNA"/>
</dbReference>
<dbReference type="STRING" id="655353.SAMN04488056_11424"/>